<proteinExistence type="predicted"/>
<reference evidence="1" key="1">
    <citation type="journal article" date="2020" name="Nat. Commun.">
        <title>Large-scale genome sequencing of mycorrhizal fungi provides insights into the early evolution of symbiotic traits.</title>
        <authorList>
            <person name="Miyauchi S."/>
            <person name="Kiss E."/>
            <person name="Kuo A."/>
            <person name="Drula E."/>
            <person name="Kohler A."/>
            <person name="Sanchez-Garcia M."/>
            <person name="Morin E."/>
            <person name="Andreopoulos B."/>
            <person name="Barry K.W."/>
            <person name="Bonito G."/>
            <person name="Buee M."/>
            <person name="Carver A."/>
            <person name="Chen C."/>
            <person name="Cichocki N."/>
            <person name="Clum A."/>
            <person name="Culley D."/>
            <person name="Crous P.W."/>
            <person name="Fauchery L."/>
            <person name="Girlanda M."/>
            <person name="Hayes R.D."/>
            <person name="Keri Z."/>
            <person name="LaButti K."/>
            <person name="Lipzen A."/>
            <person name="Lombard V."/>
            <person name="Magnuson J."/>
            <person name="Maillard F."/>
            <person name="Murat C."/>
            <person name="Nolan M."/>
            <person name="Ohm R.A."/>
            <person name="Pangilinan J."/>
            <person name="Pereira M.F."/>
            <person name="Perotto S."/>
            <person name="Peter M."/>
            <person name="Pfister S."/>
            <person name="Riley R."/>
            <person name="Sitrit Y."/>
            <person name="Stielow J.B."/>
            <person name="Szollosi G."/>
            <person name="Zifcakova L."/>
            <person name="Stursova M."/>
            <person name="Spatafora J.W."/>
            <person name="Tedersoo L."/>
            <person name="Vaario L.M."/>
            <person name="Yamada A."/>
            <person name="Yan M."/>
            <person name="Wang P."/>
            <person name="Xu J."/>
            <person name="Bruns T."/>
            <person name="Baldrian P."/>
            <person name="Vilgalys R."/>
            <person name="Dunand C."/>
            <person name="Henrissat B."/>
            <person name="Grigoriev I.V."/>
            <person name="Hibbett D."/>
            <person name="Nagy L.G."/>
            <person name="Martin F.M."/>
        </authorList>
    </citation>
    <scope>NUCLEOTIDE SEQUENCE</scope>
    <source>
        <strain evidence="1">UP504</strain>
    </source>
</reference>
<dbReference type="Proteomes" id="UP000886523">
    <property type="component" value="Unassembled WGS sequence"/>
</dbReference>
<keyword evidence="2" id="KW-1185">Reference proteome</keyword>
<sequence>MSFGILQRRVASLPPVSVKVFNQKVLNKRVKTAITNADRGAACEVSKHTVHHGNCVPPHLSSTQMKYPPLLRPPPQPLPQCRPDPGIRFEATFTLVL</sequence>
<protein>
    <submittedName>
        <fullName evidence="1">Uncharacterized protein</fullName>
    </submittedName>
</protein>
<dbReference type="OrthoDB" id="19329at2759"/>
<dbReference type="EMBL" id="MU128919">
    <property type="protein sequence ID" value="KAF9519265.1"/>
    <property type="molecule type" value="Genomic_DNA"/>
</dbReference>
<organism evidence="1 2">
    <name type="scientific">Hydnum rufescens UP504</name>
    <dbReference type="NCBI Taxonomy" id="1448309"/>
    <lineage>
        <taxon>Eukaryota</taxon>
        <taxon>Fungi</taxon>
        <taxon>Dikarya</taxon>
        <taxon>Basidiomycota</taxon>
        <taxon>Agaricomycotina</taxon>
        <taxon>Agaricomycetes</taxon>
        <taxon>Cantharellales</taxon>
        <taxon>Hydnaceae</taxon>
        <taxon>Hydnum</taxon>
    </lineage>
</organism>
<comment type="caution">
    <text evidence="1">The sequence shown here is derived from an EMBL/GenBank/DDBJ whole genome shotgun (WGS) entry which is preliminary data.</text>
</comment>
<gene>
    <name evidence="1" type="ORF">BS47DRAFT_1388384</name>
</gene>
<accession>A0A9P6E1X4</accession>
<evidence type="ECO:0000313" key="1">
    <source>
        <dbReference type="EMBL" id="KAF9519265.1"/>
    </source>
</evidence>
<dbReference type="AlphaFoldDB" id="A0A9P6E1X4"/>
<evidence type="ECO:0000313" key="2">
    <source>
        <dbReference type="Proteomes" id="UP000886523"/>
    </source>
</evidence>
<name>A0A9P6E1X4_9AGAM</name>